<reference evidence="2 3" key="1">
    <citation type="submission" date="2008-03" db="EMBL/GenBank/DDBJ databases">
        <title>Sequencing of the draft genome and assembly of Burkholderia ambifaria MEX-5.</title>
        <authorList>
            <consortium name="US DOE Joint Genome Institute (JGI-PGF)"/>
            <person name="Copeland A."/>
            <person name="Lucas S."/>
            <person name="Lapidus A."/>
            <person name="Glavina del Rio T."/>
            <person name="Dalin E."/>
            <person name="Tice H."/>
            <person name="Bruce D."/>
            <person name="Goodwin L."/>
            <person name="Pitluck S."/>
            <person name="Larimer F."/>
            <person name="Land M.L."/>
            <person name="Hauser L."/>
            <person name="Tiedje J."/>
            <person name="Richardson P."/>
        </authorList>
    </citation>
    <scope>NUCLEOTIDE SEQUENCE [LARGE SCALE GENOMIC DNA]</scope>
    <source>
        <strain evidence="2 3">MEX-5</strain>
    </source>
</reference>
<dbReference type="AlphaFoldDB" id="B1T1C2"/>
<evidence type="ECO:0000256" key="1">
    <source>
        <dbReference type="SAM" id="Phobius"/>
    </source>
</evidence>
<feature type="transmembrane region" description="Helical" evidence="1">
    <location>
        <begin position="38"/>
        <end position="57"/>
    </location>
</feature>
<accession>B1T1C2</accession>
<feature type="transmembrane region" description="Helical" evidence="1">
    <location>
        <begin position="6"/>
        <end position="26"/>
    </location>
</feature>
<dbReference type="EMBL" id="ABLK01000033">
    <property type="protein sequence ID" value="EDT42635.1"/>
    <property type="molecule type" value="Genomic_DNA"/>
</dbReference>
<sequence length="91" mass="8635">MSEPHTIALGIATGPLMTVAVGALEAARSGIASALVNVARMTGATLGIAMLGTPFAAAHGGVAGLHAAMFAGAVVQVTGAAVAALSVRQAA</sequence>
<dbReference type="Proteomes" id="UP000004814">
    <property type="component" value="Unassembled WGS sequence"/>
</dbReference>
<keyword evidence="1" id="KW-0472">Membrane</keyword>
<feature type="transmembrane region" description="Helical" evidence="1">
    <location>
        <begin position="63"/>
        <end position="87"/>
    </location>
</feature>
<protein>
    <submittedName>
        <fullName evidence="2">Major facilitator superfamily (MFS_1) transporter</fullName>
    </submittedName>
</protein>
<name>B1T1C2_9BURK</name>
<keyword evidence="1" id="KW-0812">Transmembrane</keyword>
<evidence type="ECO:0000313" key="3">
    <source>
        <dbReference type="Proteomes" id="UP000004814"/>
    </source>
</evidence>
<gene>
    <name evidence="2" type="ORF">BamMEX5DRAFT_1588</name>
</gene>
<dbReference type="PATRIC" id="fig|396597.7.peg.6700"/>
<organism evidence="2 3">
    <name type="scientific">Burkholderia ambifaria MEX-5</name>
    <dbReference type="NCBI Taxonomy" id="396597"/>
    <lineage>
        <taxon>Bacteria</taxon>
        <taxon>Pseudomonadati</taxon>
        <taxon>Pseudomonadota</taxon>
        <taxon>Betaproteobacteria</taxon>
        <taxon>Burkholderiales</taxon>
        <taxon>Burkholderiaceae</taxon>
        <taxon>Burkholderia</taxon>
        <taxon>Burkholderia cepacia complex</taxon>
    </lineage>
</organism>
<keyword evidence="1" id="KW-1133">Transmembrane helix</keyword>
<comment type="caution">
    <text evidence="2">The sequence shown here is derived from an EMBL/GenBank/DDBJ whole genome shotgun (WGS) entry which is preliminary data.</text>
</comment>
<proteinExistence type="predicted"/>
<evidence type="ECO:0000313" key="2">
    <source>
        <dbReference type="EMBL" id="EDT42635.1"/>
    </source>
</evidence>